<organism evidence="4 5">
    <name type="scientific">Pseudobutyrivibrio ruminis</name>
    <dbReference type="NCBI Taxonomy" id="46206"/>
    <lineage>
        <taxon>Bacteria</taxon>
        <taxon>Bacillati</taxon>
        <taxon>Bacillota</taxon>
        <taxon>Clostridia</taxon>
        <taxon>Lachnospirales</taxon>
        <taxon>Lachnospiraceae</taxon>
        <taxon>Pseudobutyrivibrio</taxon>
    </lineage>
</organism>
<evidence type="ECO:0000313" key="4">
    <source>
        <dbReference type="EMBL" id="PHU34841.1"/>
    </source>
</evidence>
<sequence length="359" mass="40534">MSRKRRQKRTFSIILIIVALLLVIGVAAYIILSKKDSDTSSVSSDANNTQQSDSSTQQSDLDTNAGAGDNQSTEEQDESAGITFEELSKHNFSLSSGAGAWSDDFNIEKDGFFHGHYHDMDMGDTGDDYPNGTMYICDYEGHLSNIQKIDEYTCKMEVSDLKVTSSETEYIEGGVRYIPSEPYAFCDTEEIEIYLPGKPTSEISEELQVWFGFVYLDEAPEKIEDIALVNASQELGMTSYDRKEAKEEAKDFYNNAKSSYDYFNESLQSALTTAEMVDISSAQANAVDDILNEMWILVKYNTDQETFNKALDEQRQWLADRDKQLDELPNEGSLAPVDRNGLYAELTLERCEELLKYFD</sequence>
<keyword evidence="2" id="KW-1133">Transmembrane helix</keyword>
<accession>A0A2G3DV74</accession>
<dbReference type="Gene3D" id="1.20.1270.180">
    <property type="match status" value="1"/>
</dbReference>
<gene>
    <name evidence="4" type="ORF">CSX01_05750</name>
</gene>
<reference evidence="4 5" key="2">
    <citation type="submission" date="2017-10" db="EMBL/GenBank/DDBJ databases">
        <authorList>
            <person name="Banno H."/>
            <person name="Chua N.-H."/>
        </authorList>
    </citation>
    <scope>NUCLEOTIDE SEQUENCE [LARGE SCALE GENOMIC DNA]</scope>
    <source>
        <strain evidence="4 5">JK626</strain>
    </source>
</reference>
<feature type="transmembrane region" description="Helical" evidence="2">
    <location>
        <begin position="12"/>
        <end position="32"/>
    </location>
</feature>
<keyword evidence="4" id="KW-0723">Serine/threonine-protein kinase</keyword>
<keyword evidence="4" id="KW-0808">Transferase</keyword>
<evidence type="ECO:0000256" key="1">
    <source>
        <dbReference type="SAM" id="MobiDB-lite"/>
    </source>
</evidence>
<feature type="domain" description="Lysozyme inhibitor LprI-like N-terminal" evidence="3">
    <location>
        <begin position="268"/>
        <end position="354"/>
    </location>
</feature>
<keyword evidence="2" id="KW-0472">Membrane</keyword>
<dbReference type="Pfam" id="PF07007">
    <property type="entry name" value="LprI"/>
    <property type="match status" value="1"/>
</dbReference>
<feature type="compositionally biased region" description="Low complexity" evidence="1">
    <location>
        <begin position="39"/>
        <end position="64"/>
    </location>
</feature>
<reference evidence="4 5" key="1">
    <citation type="submission" date="2017-10" db="EMBL/GenBank/DDBJ databases">
        <title>Resolving the taxonomy of Roseburia spp., Eubacterium rectale and Agathobacter spp. through phylogenomic analysis.</title>
        <authorList>
            <person name="Sheridan P.O."/>
            <person name="Walker A.W."/>
            <person name="Duncan S.H."/>
            <person name="Scott K.P."/>
            <person name="Toole P.W.O."/>
            <person name="Luis P."/>
            <person name="Flint H.J."/>
        </authorList>
    </citation>
    <scope>NUCLEOTIDE SEQUENCE [LARGE SCALE GENOMIC DNA]</scope>
    <source>
        <strain evidence="4 5">JK626</strain>
    </source>
</reference>
<protein>
    <submittedName>
        <fullName evidence="4">Serine/threonine protein kinase</fullName>
    </submittedName>
</protein>
<keyword evidence="2" id="KW-0812">Transmembrane</keyword>
<dbReference type="RefSeq" id="WP_099391749.1">
    <property type="nucleotide sequence ID" value="NZ_PDYF01000011.1"/>
</dbReference>
<dbReference type="Proteomes" id="UP000225889">
    <property type="component" value="Unassembled WGS sequence"/>
</dbReference>
<evidence type="ECO:0000259" key="3">
    <source>
        <dbReference type="Pfam" id="PF07007"/>
    </source>
</evidence>
<name>A0A2G3DV74_9FIRM</name>
<evidence type="ECO:0000256" key="2">
    <source>
        <dbReference type="SAM" id="Phobius"/>
    </source>
</evidence>
<dbReference type="EMBL" id="PDYF01000011">
    <property type="protein sequence ID" value="PHU34841.1"/>
    <property type="molecule type" value="Genomic_DNA"/>
</dbReference>
<feature type="region of interest" description="Disordered" evidence="1">
    <location>
        <begin position="38"/>
        <end position="79"/>
    </location>
</feature>
<dbReference type="GO" id="GO:0004674">
    <property type="term" value="F:protein serine/threonine kinase activity"/>
    <property type="evidence" value="ECO:0007669"/>
    <property type="project" value="UniProtKB-KW"/>
</dbReference>
<dbReference type="InterPro" id="IPR009739">
    <property type="entry name" value="LprI-like_N"/>
</dbReference>
<proteinExistence type="predicted"/>
<comment type="caution">
    <text evidence="4">The sequence shown here is derived from an EMBL/GenBank/DDBJ whole genome shotgun (WGS) entry which is preliminary data.</text>
</comment>
<dbReference type="AlphaFoldDB" id="A0A2G3DV74"/>
<keyword evidence="4" id="KW-0418">Kinase</keyword>
<evidence type="ECO:0000313" key="5">
    <source>
        <dbReference type="Proteomes" id="UP000225889"/>
    </source>
</evidence>